<sequence length="190" mass="21702">MIPNDVPCCKTSSLPVSDLTARDRRSYNELTSALAIEVKNDVSVGRIKFYPICSRDHDEETSVIDAVCSLNEVRGVKQLGRYFKQVSQSARKGQSGDLDDFLGCITIDLRDIPFEETHYWLKLKGRTVKSKVQGEIHIGLSLSAREQGDEQTRLTELKEHIQITYFFISQELKHLRVSNIYPQIYSLICF</sequence>
<dbReference type="GO" id="GO:0099503">
    <property type="term" value="C:secretory vesicle"/>
    <property type="evidence" value="ECO:0007669"/>
    <property type="project" value="TreeGrafter"/>
</dbReference>
<name>A0A8T0D9T7_9TREM</name>
<dbReference type="PANTHER" id="PTHR45999:SF4">
    <property type="entry name" value="UNC-13-4A, ISOFORM B"/>
    <property type="match status" value="1"/>
</dbReference>
<dbReference type="OrthoDB" id="10036543at2759"/>
<evidence type="ECO:0000256" key="1">
    <source>
        <dbReference type="ARBA" id="ARBA00022483"/>
    </source>
</evidence>
<dbReference type="Proteomes" id="UP000699462">
    <property type="component" value="Unassembled WGS sequence"/>
</dbReference>
<protein>
    <submittedName>
        <fullName evidence="2">Uncharacterized protein</fullName>
    </submittedName>
</protein>
<dbReference type="InterPro" id="IPR035892">
    <property type="entry name" value="C2_domain_sf"/>
</dbReference>
<dbReference type="Gene3D" id="2.60.40.150">
    <property type="entry name" value="C2 domain"/>
    <property type="match status" value="1"/>
</dbReference>
<organism evidence="2 3">
    <name type="scientific">Paragonimus westermani</name>
    <dbReference type="NCBI Taxonomy" id="34504"/>
    <lineage>
        <taxon>Eukaryota</taxon>
        <taxon>Metazoa</taxon>
        <taxon>Spiralia</taxon>
        <taxon>Lophotrochozoa</taxon>
        <taxon>Platyhelminthes</taxon>
        <taxon>Trematoda</taxon>
        <taxon>Digenea</taxon>
        <taxon>Plagiorchiida</taxon>
        <taxon>Troglotremata</taxon>
        <taxon>Troglotrematidae</taxon>
        <taxon>Paragonimus</taxon>
    </lineage>
</organism>
<evidence type="ECO:0000313" key="2">
    <source>
        <dbReference type="EMBL" id="KAF8563461.1"/>
    </source>
</evidence>
<dbReference type="PANTHER" id="PTHR45999">
    <property type="entry name" value="UNC-13-4A, ISOFORM B"/>
    <property type="match status" value="1"/>
</dbReference>
<gene>
    <name evidence="2" type="ORF">P879_03964</name>
</gene>
<reference evidence="2 3" key="1">
    <citation type="submission" date="2019-07" db="EMBL/GenBank/DDBJ databases">
        <title>Annotation for the trematode Paragonimus westermani.</title>
        <authorList>
            <person name="Choi Y.-J."/>
        </authorList>
    </citation>
    <scope>NUCLEOTIDE SEQUENCE [LARGE SCALE GENOMIC DNA]</scope>
    <source>
        <strain evidence="2">180907_Pwestermani</strain>
    </source>
</reference>
<dbReference type="GO" id="GO:0006887">
    <property type="term" value="P:exocytosis"/>
    <property type="evidence" value="ECO:0007669"/>
    <property type="project" value="UniProtKB-KW"/>
</dbReference>
<keyword evidence="1" id="KW-0268">Exocytosis</keyword>
<dbReference type="InterPro" id="IPR052095">
    <property type="entry name" value="UNC-13_domain"/>
</dbReference>
<dbReference type="AlphaFoldDB" id="A0A8T0D9T7"/>
<accession>A0A8T0D9T7</accession>
<evidence type="ECO:0000313" key="3">
    <source>
        <dbReference type="Proteomes" id="UP000699462"/>
    </source>
</evidence>
<comment type="caution">
    <text evidence="2">The sequence shown here is derived from an EMBL/GenBank/DDBJ whole genome shotgun (WGS) entry which is preliminary data.</text>
</comment>
<dbReference type="EMBL" id="JTDF01011793">
    <property type="protein sequence ID" value="KAF8563461.1"/>
    <property type="molecule type" value="Genomic_DNA"/>
</dbReference>
<keyword evidence="3" id="KW-1185">Reference proteome</keyword>
<proteinExistence type="predicted"/>
<dbReference type="SUPFAM" id="SSF49562">
    <property type="entry name" value="C2 domain (Calcium/lipid-binding domain, CaLB)"/>
    <property type="match status" value="1"/>
</dbReference>